<accession>A0AAW9QVW8</accession>
<dbReference type="SUPFAM" id="SSF52980">
    <property type="entry name" value="Restriction endonuclease-like"/>
    <property type="match status" value="1"/>
</dbReference>
<evidence type="ECO:0000313" key="3">
    <source>
        <dbReference type="Proteomes" id="UP001328733"/>
    </source>
</evidence>
<dbReference type="PANTHER" id="PTHR47152:SF4">
    <property type="entry name" value="SLR0445 PROTEIN"/>
    <property type="match status" value="1"/>
</dbReference>
<proteinExistence type="predicted"/>
<dbReference type="Gene3D" id="3.90.1570.10">
    <property type="entry name" value="tt1808, chain A"/>
    <property type="match status" value="1"/>
</dbReference>
<dbReference type="PANTHER" id="PTHR47152">
    <property type="entry name" value="SLR2084 PROTEIN-RELATED"/>
    <property type="match status" value="1"/>
</dbReference>
<dbReference type="InterPro" id="IPR011335">
    <property type="entry name" value="Restrct_endonuc-II-like"/>
</dbReference>
<dbReference type="AlphaFoldDB" id="A0AAW9QVW8"/>
<organism evidence="2 3">
    <name type="scientific">Pannus brasiliensis CCIBt3594</name>
    <dbReference type="NCBI Taxonomy" id="1427578"/>
    <lineage>
        <taxon>Bacteria</taxon>
        <taxon>Bacillati</taxon>
        <taxon>Cyanobacteriota</taxon>
        <taxon>Cyanophyceae</taxon>
        <taxon>Oscillatoriophycideae</taxon>
        <taxon>Chroococcales</taxon>
        <taxon>Microcystaceae</taxon>
        <taxon>Pannus</taxon>
    </lineage>
</organism>
<gene>
    <name evidence="2" type="ORF">V0288_15955</name>
</gene>
<dbReference type="InterPro" id="IPR012296">
    <property type="entry name" value="Nuclease_put_TT1808"/>
</dbReference>
<sequence length="211" mass="24216">MTSIAFKELSEIVFKAEDPEERLLISGVSWQQYEALLAYWGDDAPYRIAYLEGVLEIMSPSRRHELDKKNIARLVEVYLEEAEINFWALGSTTLRKEERSTGKEPDECFCIGTDKEFPDLAIEIVLTSGGIDALEIYKGLGVPEVWFWENGRLKIYYLQENGEYALVPKSVILPDLDVELLSAYVNHTNPLLALKEFRSRSQHVLKRKESP</sequence>
<dbReference type="GO" id="GO:0004519">
    <property type="term" value="F:endonuclease activity"/>
    <property type="evidence" value="ECO:0007669"/>
    <property type="project" value="UniProtKB-KW"/>
</dbReference>
<reference evidence="2 3" key="1">
    <citation type="submission" date="2024-01" db="EMBL/GenBank/DDBJ databases">
        <title>Genomic insights into the taxonomy and metabolism of the cyanobacterium Pannus brasiliensis CCIBt3594.</title>
        <authorList>
            <person name="Machado M."/>
            <person name="Botero N.B."/>
            <person name="Andreote A.P.D."/>
            <person name="Feitosa A.M.T."/>
            <person name="Popin R."/>
            <person name="Sivonen K."/>
            <person name="Fiore M.F."/>
        </authorList>
    </citation>
    <scope>NUCLEOTIDE SEQUENCE [LARGE SCALE GENOMIC DNA]</scope>
    <source>
        <strain evidence="2 3">CCIBt3594</strain>
    </source>
</reference>
<keyword evidence="2" id="KW-0255">Endonuclease</keyword>
<dbReference type="RefSeq" id="WP_332866109.1">
    <property type="nucleotide sequence ID" value="NZ_JBAFSM010000032.1"/>
</dbReference>
<dbReference type="InterPro" id="IPR008538">
    <property type="entry name" value="Uma2"/>
</dbReference>
<dbReference type="Proteomes" id="UP001328733">
    <property type="component" value="Unassembled WGS sequence"/>
</dbReference>
<comment type="caution">
    <text evidence="2">The sequence shown here is derived from an EMBL/GenBank/DDBJ whole genome shotgun (WGS) entry which is preliminary data.</text>
</comment>
<keyword evidence="2" id="KW-0540">Nuclease</keyword>
<dbReference type="Pfam" id="PF05685">
    <property type="entry name" value="Uma2"/>
    <property type="match status" value="1"/>
</dbReference>
<dbReference type="EMBL" id="JBAFSM010000032">
    <property type="protein sequence ID" value="MEG3438627.1"/>
    <property type="molecule type" value="Genomic_DNA"/>
</dbReference>
<keyword evidence="3" id="KW-1185">Reference proteome</keyword>
<dbReference type="CDD" id="cd06260">
    <property type="entry name" value="DUF820-like"/>
    <property type="match status" value="1"/>
</dbReference>
<protein>
    <submittedName>
        <fullName evidence="2">Uma2 family endonuclease</fullName>
    </submittedName>
</protein>
<evidence type="ECO:0000313" key="2">
    <source>
        <dbReference type="EMBL" id="MEG3438627.1"/>
    </source>
</evidence>
<feature type="domain" description="Putative restriction endonuclease" evidence="1">
    <location>
        <begin position="30"/>
        <end position="169"/>
    </location>
</feature>
<keyword evidence="2" id="KW-0378">Hydrolase</keyword>
<name>A0AAW9QVW8_9CHRO</name>
<evidence type="ECO:0000259" key="1">
    <source>
        <dbReference type="Pfam" id="PF05685"/>
    </source>
</evidence>